<accession>A0A699HTL9</accession>
<reference evidence="1" key="1">
    <citation type="journal article" date="2019" name="Sci. Rep.">
        <title>Draft genome of Tanacetum cinerariifolium, the natural source of mosquito coil.</title>
        <authorList>
            <person name="Yamashiro T."/>
            <person name="Shiraishi A."/>
            <person name="Satake H."/>
            <person name="Nakayama K."/>
        </authorList>
    </citation>
    <scope>NUCLEOTIDE SEQUENCE</scope>
</reference>
<gene>
    <name evidence="1" type="ORF">Tci_446092</name>
</gene>
<dbReference type="EMBL" id="BKCJ010205248">
    <property type="protein sequence ID" value="GEY74118.1"/>
    <property type="molecule type" value="Genomic_DNA"/>
</dbReference>
<organism evidence="1">
    <name type="scientific">Tanacetum cinerariifolium</name>
    <name type="common">Dalmatian daisy</name>
    <name type="synonym">Chrysanthemum cinerariifolium</name>
    <dbReference type="NCBI Taxonomy" id="118510"/>
    <lineage>
        <taxon>Eukaryota</taxon>
        <taxon>Viridiplantae</taxon>
        <taxon>Streptophyta</taxon>
        <taxon>Embryophyta</taxon>
        <taxon>Tracheophyta</taxon>
        <taxon>Spermatophyta</taxon>
        <taxon>Magnoliopsida</taxon>
        <taxon>eudicotyledons</taxon>
        <taxon>Gunneridae</taxon>
        <taxon>Pentapetalae</taxon>
        <taxon>asterids</taxon>
        <taxon>campanulids</taxon>
        <taxon>Asterales</taxon>
        <taxon>Asteraceae</taxon>
        <taxon>Asteroideae</taxon>
        <taxon>Anthemideae</taxon>
        <taxon>Anthemidinae</taxon>
        <taxon>Tanacetum</taxon>
    </lineage>
</organism>
<dbReference type="AlphaFoldDB" id="A0A699HTL9"/>
<name>A0A699HTL9_TANCI</name>
<protein>
    <submittedName>
        <fullName evidence="1">Uncharacterized protein</fullName>
    </submittedName>
</protein>
<evidence type="ECO:0000313" key="1">
    <source>
        <dbReference type="EMBL" id="GEY74118.1"/>
    </source>
</evidence>
<sequence>MVVARGFVHLEELKVAANYTKMPDQMLVYFDRETRKEAKLANDLSQLMMELLVRVKEKKSFIEELERLRRNLLARIIPGLANIVQSVMLRKIADIREGGEDYVISTQEYVRKVIKDVSGDEDFMRGPWLSVVEFMNVDGVVHEWVFQRYQEIL</sequence>
<proteinExistence type="predicted"/>
<comment type="caution">
    <text evidence="1">The sequence shown here is derived from an EMBL/GenBank/DDBJ whole genome shotgun (WGS) entry which is preliminary data.</text>
</comment>